<proteinExistence type="predicted"/>
<accession>A0A8J3ERH9</accession>
<reference evidence="2" key="1">
    <citation type="journal article" date="2014" name="Int. J. Syst. Evol. Microbiol.">
        <title>Complete genome sequence of Corynebacterium casei LMG S-19264T (=DSM 44701T), isolated from a smear-ripened cheese.</title>
        <authorList>
            <consortium name="US DOE Joint Genome Institute (JGI-PGF)"/>
            <person name="Walter F."/>
            <person name="Albersmeier A."/>
            <person name="Kalinowski J."/>
            <person name="Ruckert C."/>
        </authorList>
    </citation>
    <scope>NUCLEOTIDE SEQUENCE</scope>
    <source>
        <strain evidence="2">CGMCC 1.14988</strain>
    </source>
</reference>
<evidence type="ECO:0000313" key="3">
    <source>
        <dbReference type="Proteomes" id="UP000650511"/>
    </source>
</evidence>
<gene>
    <name evidence="2" type="ORF">GCM10011354_11710</name>
</gene>
<keyword evidence="1" id="KW-1133">Transmembrane helix</keyword>
<name>A0A8J3ERH9_9ACTN</name>
<keyword evidence="1" id="KW-0812">Transmembrane</keyword>
<sequence length="127" mass="14020">MPLVAAGAPEAGVVVALAVALTWVAATWRIALSRQDGEIEVRNLWSTRRIARRDVDRIGRADSLPWYWPASGSIVPMLEVQLHSGAVVRLHATALPGVHRRQDAAEFVSTALKMSPQRLHEYVHPRS</sequence>
<reference evidence="2" key="2">
    <citation type="submission" date="2020-09" db="EMBL/GenBank/DDBJ databases">
        <authorList>
            <person name="Sun Q."/>
            <person name="Zhou Y."/>
        </authorList>
    </citation>
    <scope>NUCLEOTIDE SEQUENCE</scope>
    <source>
        <strain evidence="2">CGMCC 1.14988</strain>
    </source>
</reference>
<organism evidence="2 3">
    <name type="scientific">Egicoccus halophilus</name>
    <dbReference type="NCBI Taxonomy" id="1670830"/>
    <lineage>
        <taxon>Bacteria</taxon>
        <taxon>Bacillati</taxon>
        <taxon>Actinomycetota</taxon>
        <taxon>Nitriliruptoria</taxon>
        <taxon>Egicoccales</taxon>
        <taxon>Egicoccaceae</taxon>
        <taxon>Egicoccus</taxon>
    </lineage>
</organism>
<evidence type="ECO:0000313" key="2">
    <source>
        <dbReference type="EMBL" id="GGI04963.1"/>
    </source>
</evidence>
<feature type="transmembrane region" description="Helical" evidence="1">
    <location>
        <begin position="12"/>
        <end position="32"/>
    </location>
</feature>
<keyword evidence="3" id="KW-1185">Reference proteome</keyword>
<comment type="caution">
    <text evidence="2">The sequence shown here is derived from an EMBL/GenBank/DDBJ whole genome shotgun (WGS) entry which is preliminary data.</text>
</comment>
<dbReference type="EMBL" id="BMHA01000004">
    <property type="protein sequence ID" value="GGI04963.1"/>
    <property type="molecule type" value="Genomic_DNA"/>
</dbReference>
<dbReference type="AlphaFoldDB" id="A0A8J3ERH9"/>
<dbReference type="Proteomes" id="UP000650511">
    <property type="component" value="Unassembled WGS sequence"/>
</dbReference>
<keyword evidence="1" id="KW-0472">Membrane</keyword>
<protein>
    <recommendedName>
        <fullName evidence="4">PH domain-containing protein</fullName>
    </recommendedName>
</protein>
<evidence type="ECO:0008006" key="4">
    <source>
        <dbReference type="Google" id="ProtNLM"/>
    </source>
</evidence>
<evidence type="ECO:0000256" key="1">
    <source>
        <dbReference type="SAM" id="Phobius"/>
    </source>
</evidence>